<keyword evidence="3" id="KW-1185">Reference proteome</keyword>
<protein>
    <submittedName>
        <fullName evidence="2">LEF-6</fullName>
    </submittedName>
</protein>
<sequence>MSSFDNYNHHNHHHHDQRDRSVHGSGGSNYVVNIRDGQNYPKSLVRELIVYACDNSVARDINWRLSSRRYLHVTSLKALESLEHMNVYWPTGDRFSCRLVSNGHRSDRIKRRTKHQLHDDIKHGYYGEYCNGFRQEDDDKRYRERRHKHRHNDKRRGSSVCEDSAAETEPYDTDAELDVTTVDNIVLMQ</sequence>
<accession>A0A346TPG4</accession>
<reference evidence="2 3" key="1">
    <citation type="submission" date="2018-03" db="EMBL/GenBank/DDBJ databases">
        <title>Complete genome sequence of a second alphabaculovirus from the true armyworm, Mythimna unipuncta.</title>
        <authorList>
            <person name="Harrison R.L."/>
            <person name="Mowery J.D."/>
            <person name="Bauchan G.R."/>
            <person name="Theilmann D.A."/>
            <person name="Erlandson M.A."/>
        </authorList>
    </citation>
    <scope>NUCLEOTIDE SEQUENCE [LARGE SCALE GENOMIC DNA]</scope>
    <source>
        <strain evidence="2 3">KY310</strain>
    </source>
</reference>
<dbReference type="EMBL" id="MH124167">
    <property type="protein sequence ID" value="AXU41474.1"/>
    <property type="molecule type" value="Genomic_DNA"/>
</dbReference>
<evidence type="ECO:0000256" key="1">
    <source>
        <dbReference type="SAM" id="MobiDB-lite"/>
    </source>
</evidence>
<feature type="region of interest" description="Disordered" evidence="1">
    <location>
        <begin position="142"/>
        <end position="172"/>
    </location>
</feature>
<dbReference type="KEGG" id="vg:80533981"/>
<name>A0A346TPG4_9ABAC</name>
<proteinExistence type="predicted"/>
<feature type="compositionally biased region" description="Basic residues" evidence="1">
    <location>
        <begin position="143"/>
        <end position="154"/>
    </location>
</feature>
<dbReference type="RefSeq" id="YP_010796486.1">
    <property type="nucleotide sequence ID" value="NC_076031.1"/>
</dbReference>
<organism evidence="2 3">
    <name type="scientific">Mythimna unipuncta nucleopolyhedrovirus</name>
    <dbReference type="NCBI Taxonomy" id="447897"/>
    <lineage>
        <taxon>Viruses</taxon>
        <taxon>Viruses incertae sedis</taxon>
        <taxon>Naldaviricetes</taxon>
        <taxon>Lefavirales</taxon>
        <taxon>Baculoviridae</taxon>
        <taxon>Alphabaculovirus</taxon>
    </lineage>
</organism>
<evidence type="ECO:0000313" key="2">
    <source>
        <dbReference type="EMBL" id="AXU41474.1"/>
    </source>
</evidence>
<evidence type="ECO:0000313" key="3">
    <source>
        <dbReference type="Proteomes" id="UP000501969"/>
    </source>
</evidence>
<dbReference type="GeneID" id="80533981"/>
<dbReference type="Proteomes" id="UP000501969">
    <property type="component" value="Segment"/>
</dbReference>
<feature type="region of interest" description="Disordered" evidence="1">
    <location>
        <begin position="1"/>
        <end position="30"/>
    </location>
</feature>